<dbReference type="AlphaFoldDB" id="A0A9K3ENX2"/>
<accession>A0A9K3ENX2</accession>
<name>A0A9K3ENX2_HELAN</name>
<dbReference type="Proteomes" id="UP000215914">
    <property type="component" value="Unassembled WGS sequence"/>
</dbReference>
<dbReference type="Gramene" id="mRNA:HanXRQr2_Chr12g0528361">
    <property type="protein sequence ID" value="mRNA:HanXRQr2_Chr12g0528361"/>
    <property type="gene ID" value="HanXRQr2_Chr12g0528361"/>
</dbReference>
<sequence>MTSFDVLTFSVMSGTLESVGVEGDTTRRFHNGVSRECSYVVGGGCGLGLGGFGVYSNHNAENSRDN</sequence>
<comment type="caution">
    <text evidence="1">The sequence shown here is derived from an EMBL/GenBank/DDBJ whole genome shotgun (WGS) entry which is preliminary data.</text>
</comment>
<reference evidence="1" key="1">
    <citation type="journal article" date="2017" name="Nature">
        <title>The sunflower genome provides insights into oil metabolism, flowering and Asterid evolution.</title>
        <authorList>
            <person name="Badouin H."/>
            <person name="Gouzy J."/>
            <person name="Grassa C.J."/>
            <person name="Murat F."/>
            <person name="Staton S.E."/>
            <person name="Cottret L."/>
            <person name="Lelandais-Briere C."/>
            <person name="Owens G.L."/>
            <person name="Carrere S."/>
            <person name="Mayjonade B."/>
            <person name="Legrand L."/>
            <person name="Gill N."/>
            <person name="Kane N.C."/>
            <person name="Bowers J.E."/>
            <person name="Hubner S."/>
            <person name="Bellec A."/>
            <person name="Berard A."/>
            <person name="Berges H."/>
            <person name="Blanchet N."/>
            <person name="Boniface M.C."/>
            <person name="Brunel D."/>
            <person name="Catrice O."/>
            <person name="Chaidir N."/>
            <person name="Claudel C."/>
            <person name="Donnadieu C."/>
            <person name="Faraut T."/>
            <person name="Fievet G."/>
            <person name="Helmstetter N."/>
            <person name="King M."/>
            <person name="Knapp S.J."/>
            <person name="Lai Z."/>
            <person name="Le Paslier M.C."/>
            <person name="Lippi Y."/>
            <person name="Lorenzon L."/>
            <person name="Mandel J.R."/>
            <person name="Marage G."/>
            <person name="Marchand G."/>
            <person name="Marquand E."/>
            <person name="Bret-Mestries E."/>
            <person name="Morien E."/>
            <person name="Nambeesan S."/>
            <person name="Nguyen T."/>
            <person name="Pegot-Espagnet P."/>
            <person name="Pouilly N."/>
            <person name="Raftis F."/>
            <person name="Sallet E."/>
            <person name="Schiex T."/>
            <person name="Thomas J."/>
            <person name="Vandecasteele C."/>
            <person name="Vares D."/>
            <person name="Vear F."/>
            <person name="Vautrin S."/>
            <person name="Crespi M."/>
            <person name="Mangin B."/>
            <person name="Burke J.M."/>
            <person name="Salse J."/>
            <person name="Munos S."/>
            <person name="Vincourt P."/>
            <person name="Rieseberg L.H."/>
            <person name="Langlade N.B."/>
        </authorList>
    </citation>
    <scope>NUCLEOTIDE SEQUENCE</scope>
    <source>
        <tissue evidence="1">Leaves</tissue>
    </source>
</reference>
<keyword evidence="2" id="KW-1185">Reference proteome</keyword>
<evidence type="ECO:0000313" key="2">
    <source>
        <dbReference type="Proteomes" id="UP000215914"/>
    </source>
</evidence>
<protein>
    <submittedName>
        <fullName evidence="1">Uncharacterized protein</fullName>
    </submittedName>
</protein>
<dbReference type="EMBL" id="MNCJ02000327">
    <property type="protein sequence ID" value="KAF5776807.1"/>
    <property type="molecule type" value="Genomic_DNA"/>
</dbReference>
<proteinExistence type="predicted"/>
<reference evidence="1" key="2">
    <citation type="submission" date="2020-06" db="EMBL/GenBank/DDBJ databases">
        <title>Helianthus annuus Genome sequencing and assembly Release 2.</title>
        <authorList>
            <person name="Gouzy J."/>
            <person name="Langlade N."/>
            <person name="Munos S."/>
        </authorList>
    </citation>
    <scope>NUCLEOTIDE SEQUENCE</scope>
    <source>
        <tissue evidence="1">Leaves</tissue>
    </source>
</reference>
<organism evidence="1 2">
    <name type="scientific">Helianthus annuus</name>
    <name type="common">Common sunflower</name>
    <dbReference type="NCBI Taxonomy" id="4232"/>
    <lineage>
        <taxon>Eukaryota</taxon>
        <taxon>Viridiplantae</taxon>
        <taxon>Streptophyta</taxon>
        <taxon>Embryophyta</taxon>
        <taxon>Tracheophyta</taxon>
        <taxon>Spermatophyta</taxon>
        <taxon>Magnoliopsida</taxon>
        <taxon>eudicotyledons</taxon>
        <taxon>Gunneridae</taxon>
        <taxon>Pentapetalae</taxon>
        <taxon>asterids</taxon>
        <taxon>campanulids</taxon>
        <taxon>Asterales</taxon>
        <taxon>Asteraceae</taxon>
        <taxon>Asteroideae</taxon>
        <taxon>Heliantheae alliance</taxon>
        <taxon>Heliantheae</taxon>
        <taxon>Helianthus</taxon>
    </lineage>
</organism>
<evidence type="ECO:0000313" key="1">
    <source>
        <dbReference type="EMBL" id="KAF5776807.1"/>
    </source>
</evidence>
<gene>
    <name evidence="1" type="ORF">HanXRQr2_Chr12g0528361</name>
</gene>